<dbReference type="EMBL" id="DVLC01000060">
    <property type="protein sequence ID" value="HIT46832.1"/>
    <property type="molecule type" value="Genomic_DNA"/>
</dbReference>
<feature type="chain" id="PRO_5038415103" evidence="5">
    <location>
        <begin position="20"/>
        <end position="379"/>
    </location>
</feature>
<keyword evidence="1" id="KW-0597">Phosphoprotein</keyword>
<dbReference type="Gene3D" id="3.40.720.10">
    <property type="entry name" value="Alkaline Phosphatase, subunit A"/>
    <property type="match status" value="1"/>
</dbReference>
<evidence type="ECO:0000256" key="3">
    <source>
        <dbReference type="PIRSR" id="PIRSR601952-2"/>
    </source>
</evidence>
<keyword evidence="3" id="KW-0460">Magnesium</keyword>
<comment type="cofactor">
    <cofactor evidence="3">
        <name>Mg(2+)</name>
        <dbReference type="ChEBI" id="CHEBI:18420"/>
    </cofactor>
    <text evidence="3">Binds 1 Mg(2+) ion.</text>
</comment>
<keyword evidence="5" id="KW-0732">Signal</keyword>
<feature type="binding site" evidence="3">
    <location>
        <position position="312"/>
    </location>
    <ligand>
        <name>Zn(2+)</name>
        <dbReference type="ChEBI" id="CHEBI:29105"/>
        <label>2</label>
    </ligand>
</feature>
<name>A0A9D1GPG9_9BACT</name>
<dbReference type="SUPFAM" id="SSF53649">
    <property type="entry name" value="Alkaline phosphatase-like"/>
    <property type="match status" value="1"/>
</dbReference>
<feature type="binding site" evidence="3">
    <location>
        <position position="270"/>
    </location>
    <ligand>
        <name>Zn(2+)</name>
        <dbReference type="ChEBI" id="CHEBI:29105"/>
        <label>2</label>
    </ligand>
</feature>
<dbReference type="Proteomes" id="UP000886881">
    <property type="component" value="Unassembled WGS sequence"/>
</dbReference>
<reference evidence="6" key="2">
    <citation type="journal article" date="2021" name="PeerJ">
        <title>Extensive microbial diversity within the chicken gut microbiome revealed by metagenomics and culture.</title>
        <authorList>
            <person name="Gilroy R."/>
            <person name="Ravi A."/>
            <person name="Getino M."/>
            <person name="Pursley I."/>
            <person name="Horton D.L."/>
            <person name="Alikhan N.F."/>
            <person name="Baker D."/>
            <person name="Gharbi K."/>
            <person name="Hall N."/>
            <person name="Watson M."/>
            <person name="Adriaenssens E.M."/>
            <person name="Foster-Nyarko E."/>
            <person name="Jarju S."/>
            <person name="Secka A."/>
            <person name="Antonio M."/>
            <person name="Oren A."/>
            <person name="Chaudhuri R.R."/>
            <person name="La Ragione R."/>
            <person name="Hildebrand F."/>
            <person name="Pallen M.J."/>
        </authorList>
    </citation>
    <scope>NUCLEOTIDE SEQUENCE</scope>
    <source>
        <strain evidence="6">ChiHecec2B26-709</strain>
    </source>
</reference>
<keyword evidence="3" id="KW-0862">Zinc</keyword>
<evidence type="ECO:0000313" key="7">
    <source>
        <dbReference type="Proteomes" id="UP000886881"/>
    </source>
</evidence>
<feature type="binding site" evidence="3">
    <location>
        <position position="62"/>
    </location>
    <ligand>
        <name>Mg(2+)</name>
        <dbReference type="ChEBI" id="CHEBI:18420"/>
    </ligand>
</feature>
<gene>
    <name evidence="6" type="ORF">IAC35_03120</name>
</gene>
<comment type="cofactor">
    <cofactor evidence="3">
        <name>Zn(2+)</name>
        <dbReference type="ChEBI" id="CHEBI:29105"/>
    </cofactor>
    <text evidence="3">Binds 2 Zn(2+) ions.</text>
</comment>
<comment type="caution">
    <text evidence="6">The sequence shown here is derived from an EMBL/GenBank/DDBJ whole genome shotgun (WGS) entry which is preliminary data.</text>
</comment>
<protein>
    <submittedName>
        <fullName evidence="6">Alkaline phosphatase</fullName>
    </submittedName>
</protein>
<dbReference type="PANTHER" id="PTHR11596:SF5">
    <property type="entry name" value="ALKALINE PHOSPHATASE"/>
    <property type="match status" value="1"/>
</dbReference>
<dbReference type="GO" id="GO:0004035">
    <property type="term" value="F:alkaline phosphatase activity"/>
    <property type="evidence" value="ECO:0007669"/>
    <property type="project" value="TreeGrafter"/>
</dbReference>
<feature type="binding site" evidence="3">
    <location>
        <position position="156"/>
    </location>
    <ligand>
        <name>Mg(2+)</name>
        <dbReference type="ChEBI" id="CHEBI:18420"/>
    </ligand>
</feature>
<evidence type="ECO:0000256" key="4">
    <source>
        <dbReference type="RuleBase" id="RU003946"/>
    </source>
</evidence>
<feature type="binding site" evidence="3">
    <location>
        <position position="62"/>
    </location>
    <ligand>
        <name>Zn(2+)</name>
        <dbReference type="ChEBI" id="CHEBI:29105"/>
        <label>2</label>
    </ligand>
</feature>
<dbReference type="AlphaFoldDB" id="A0A9D1GPG9"/>
<comment type="similarity">
    <text evidence="4">Belongs to the alkaline phosphatase family.</text>
</comment>
<dbReference type="CDD" id="cd16012">
    <property type="entry name" value="ALP"/>
    <property type="match status" value="1"/>
</dbReference>
<reference evidence="6" key="1">
    <citation type="submission" date="2020-10" db="EMBL/GenBank/DDBJ databases">
        <authorList>
            <person name="Gilroy R."/>
        </authorList>
    </citation>
    <scope>NUCLEOTIDE SEQUENCE</scope>
    <source>
        <strain evidence="6">ChiHecec2B26-709</strain>
    </source>
</reference>
<keyword evidence="3" id="KW-0479">Metal-binding</keyword>
<evidence type="ECO:0000313" key="6">
    <source>
        <dbReference type="EMBL" id="HIT46832.1"/>
    </source>
</evidence>
<dbReference type="InterPro" id="IPR001952">
    <property type="entry name" value="Alkaline_phosphatase"/>
</dbReference>
<dbReference type="InterPro" id="IPR017850">
    <property type="entry name" value="Alkaline_phosphatase_core_sf"/>
</dbReference>
<dbReference type="SMART" id="SM00098">
    <property type="entry name" value="alkPPc"/>
    <property type="match status" value="1"/>
</dbReference>
<feature type="signal peptide" evidence="5">
    <location>
        <begin position="1"/>
        <end position="19"/>
    </location>
</feature>
<dbReference type="Pfam" id="PF00245">
    <property type="entry name" value="Alk_phosphatase"/>
    <property type="match status" value="2"/>
</dbReference>
<accession>A0A9D1GPG9</accession>
<feature type="binding site" evidence="3">
    <location>
        <position position="265"/>
    </location>
    <ligand>
        <name>Mg(2+)</name>
        <dbReference type="ChEBI" id="CHEBI:18420"/>
    </ligand>
</feature>
<evidence type="ECO:0000256" key="2">
    <source>
        <dbReference type="PIRSR" id="PIRSR601952-1"/>
    </source>
</evidence>
<sequence length="379" mass="40739">MKKLSLLFVLFLAAAVCHGQNSREIKAVSGSTYVEKQEAYTPSFKNDGSRRTVRNIILLIGDGMGTGAINAAMYANGGELTMTGLKTMGYVRTQSADNFTTDSAASGTAYATGHKTRNGFLGVDTAAVEIKNLPEKLAPLGFACGVVSTDELDGATPAAFFAHQRSRGASEEIWADLAESSLSFASAGSRKNFENQPLKTRDNISEAFEVVYSCDDEDIDGSDRLLYLPESVKYDERGSYLPETTEMAIEYLSERGGKGFFLMVEGARIDKEEHANNFDGMVKETLDFDKAVEAAIRFAERDGHTLVIISADHETGAVTLGNCNPSDGYASGVFATSGHSPIMVPLFAYGPHSREFTGTQENSDVGNKIFTILAGKAAE</sequence>
<feature type="binding site" evidence="3">
    <location>
        <position position="274"/>
    </location>
    <ligand>
        <name>Zn(2+)</name>
        <dbReference type="ChEBI" id="CHEBI:29105"/>
        <label>2</label>
    </ligand>
</feature>
<feature type="active site" description="Phosphoserine intermediate" evidence="2">
    <location>
        <position position="103"/>
    </location>
</feature>
<proteinExistence type="inferred from homology"/>
<organism evidence="6 7">
    <name type="scientific">Candidatus Cryptobacteroides merdipullorum</name>
    <dbReference type="NCBI Taxonomy" id="2840771"/>
    <lineage>
        <taxon>Bacteria</taxon>
        <taxon>Pseudomonadati</taxon>
        <taxon>Bacteroidota</taxon>
        <taxon>Bacteroidia</taxon>
        <taxon>Bacteroidales</taxon>
        <taxon>Candidatus Cryptobacteroides</taxon>
    </lineage>
</organism>
<evidence type="ECO:0000256" key="1">
    <source>
        <dbReference type="ARBA" id="ARBA00022553"/>
    </source>
</evidence>
<feature type="binding site" evidence="3">
    <location>
        <position position="313"/>
    </location>
    <ligand>
        <name>Zn(2+)</name>
        <dbReference type="ChEBI" id="CHEBI:29105"/>
        <label>2</label>
    </ligand>
</feature>
<dbReference type="PANTHER" id="PTHR11596">
    <property type="entry name" value="ALKALINE PHOSPHATASE"/>
    <property type="match status" value="1"/>
</dbReference>
<evidence type="ECO:0000256" key="5">
    <source>
        <dbReference type="SAM" id="SignalP"/>
    </source>
</evidence>
<dbReference type="PRINTS" id="PR00113">
    <property type="entry name" value="ALKPHPHTASE"/>
</dbReference>
<dbReference type="GO" id="GO:0046872">
    <property type="term" value="F:metal ion binding"/>
    <property type="evidence" value="ECO:0007669"/>
    <property type="project" value="UniProtKB-KW"/>
</dbReference>